<feature type="compositionally biased region" description="Basic and acidic residues" evidence="1">
    <location>
        <begin position="64"/>
        <end position="89"/>
    </location>
</feature>
<sequence length="89" mass="10474">MEKGARNKVRTRMDKGKECLFTPSNRVELARNYFSGFRLEDRHDDSNTRDFIEEKGHTPRRPRERLDGQAKNFGKGDHESKHLSVEDKL</sequence>
<dbReference type="EMBL" id="VSRR010019216">
    <property type="protein sequence ID" value="MPC62020.1"/>
    <property type="molecule type" value="Genomic_DNA"/>
</dbReference>
<evidence type="ECO:0000313" key="3">
    <source>
        <dbReference type="Proteomes" id="UP000324222"/>
    </source>
</evidence>
<protein>
    <submittedName>
        <fullName evidence="2">Uncharacterized protein</fullName>
    </submittedName>
</protein>
<keyword evidence="3" id="KW-1185">Reference proteome</keyword>
<accession>A0A5B7GPH3</accession>
<comment type="caution">
    <text evidence="2">The sequence shown here is derived from an EMBL/GenBank/DDBJ whole genome shotgun (WGS) entry which is preliminary data.</text>
</comment>
<reference evidence="2 3" key="1">
    <citation type="submission" date="2019-05" db="EMBL/GenBank/DDBJ databases">
        <title>Another draft genome of Portunus trituberculatus and its Hox gene families provides insights of decapod evolution.</title>
        <authorList>
            <person name="Jeong J.-H."/>
            <person name="Song I."/>
            <person name="Kim S."/>
            <person name="Choi T."/>
            <person name="Kim D."/>
            <person name="Ryu S."/>
            <person name="Kim W."/>
        </authorList>
    </citation>
    <scope>NUCLEOTIDE SEQUENCE [LARGE SCALE GENOMIC DNA]</scope>
    <source>
        <tissue evidence="2">Muscle</tissue>
    </source>
</reference>
<evidence type="ECO:0000256" key="1">
    <source>
        <dbReference type="SAM" id="MobiDB-lite"/>
    </source>
</evidence>
<gene>
    <name evidence="2" type="ORF">E2C01_056099</name>
</gene>
<feature type="region of interest" description="Disordered" evidence="1">
    <location>
        <begin position="42"/>
        <end position="89"/>
    </location>
</feature>
<dbReference type="Proteomes" id="UP000324222">
    <property type="component" value="Unassembled WGS sequence"/>
</dbReference>
<name>A0A5B7GPH3_PORTR</name>
<organism evidence="2 3">
    <name type="scientific">Portunus trituberculatus</name>
    <name type="common">Swimming crab</name>
    <name type="synonym">Neptunus trituberculatus</name>
    <dbReference type="NCBI Taxonomy" id="210409"/>
    <lineage>
        <taxon>Eukaryota</taxon>
        <taxon>Metazoa</taxon>
        <taxon>Ecdysozoa</taxon>
        <taxon>Arthropoda</taxon>
        <taxon>Crustacea</taxon>
        <taxon>Multicrustacea</taxon>
        <taxon>Malacostraca</taxon>
        <taxon>Eumalacostraca</taxon>
        <taxon>Eucarida</taxon>
        <taxon>Decapoda</taxon>
        <taxon>Pleocyemata</taxon>
        <taxon>Brachyura</taxon>
        <taxon>Eubrachyura</taxon>
        <taxon>Portunoidea</taxon>
        <taxon>Portunidae</taxon>
        <taxon>Portuninae</taxon>
        <taxon>Portunus</taxon>
    </lineage>
</organism>
<feature type="compositionally biased region" description="Basic and acidic residues" evidence="1">
    <location>
        <begin position="42"/>
        <end position="57"/>
    </location>
</feature>
<dbReference type="AlphaFoldDB" id="A0A5B7GPH3"/>
<evidence type="ECO:0000313" key="2">
    <source>
        <dbReference type="EMBL" id="MPC62020.1"/>
    </source>
</evidence>
<proteinExistence type="predicted"/>